<dbReference type="EMBL" id="FOYQ01000001">
    <property type="protein sequence ID" value="SFR32274.1"/>
    <property type="molecule type" value="Genomic_DNA"/>
</dbReference>
<keyword evidence="3" id="KW-0804">Transcription</keyword>
<protein>
    <submittedName>
        <fullName evidence="5">AraC-type DNA-binding protein</fullName>
    </submittedName>
</protein>
<dbReference type="PRINTS" id="PR00032">
    <property type="entry name" value="HTHARAC"/>
</dbReference>
<evidence type="ECO:0000313" key="6">
    <source>
        <dbReference type="Proteomes" id="UP000199534"/>
    </source>
</evidence>
<evidence type="ECO:0000256" key="3">
    <source>
        <dbReference type="ARBA" id="ARBA00023163"/>
    </source>
</evidence>
<gene>
    <name evidence="5" type="ORF">SAMN04490243_0457</name>
</gene>
<dbReference type="STRING" id="400055.SAMN04490243_0457"/>
<dbReference type="OrthoDB" id="1410704at2"/>
<organism evidence="5 6">
    <name type="scientific">Robiginitalea myxolifaciens</name>
    <dbReference type="NCBI Taxonomy" id="400055"/>
    <lineage>
        <taxon>Bacteria</taxon>
        <taxon>Pseudomonadati</taxon>
        <taxon>Bacteroidota</taxon>
        <taxon>Flavobacteriia</taxon>
        <taxon>Flavobacteriales</taxon>
        <taxon>Flavobacteriaceae</taxon>
        <taxon>Robiginitalea</taxon>
    </lineage>
</organism>
<name>A0A1I6FQX0_9FLAO</name>
<dbReference type="InterPro" id="IPR020449">
    <property type="entry name" value="Tscrpt_reg_AraC-type_HTH"/>
</dbReference>
<keyword evidence="6" id="KW-1185">Reference proteome</keyword>
<evidence type="ECO:0000313" key="5">
    <source>
        <dbReference type="EMBL" id="SFR32274.1"/>
    </source>
</evidence>
<dbReference type="GO" id="GO:0003700">
    <property type="term" value="F:DNA-binding transcription factor activity"/>
    <property type="evidence" value="ECO:0007669"/>
    <property type="project" value="InterPro"/>
</dbReference>
<proteinExistence type="predicted"/>
<dbReference type="AlphaFoldDB" id="A0A1I6FQX0"/>
<dbReference type="InterPro" id="IPR018060">
    <property type="entry name" value="HTH_AraC"/>
</dbReference>
<evidence type="ECO:0000259" key="4">
    <source>
        <dbReference type="PROSITE" id="PS01124"/>
    </source>
</evidence>
<sequence>MSLLQTYERELTPLSPQDCFLVLNRIRDNLDYPIHFHPELELNFIANGKGIRRTVGLSSEVIDDYELVLLGPNVHHNWEMHYCDHNIHEITIQFHNDLLSKGLLKRSMMQPLRDMFARSTRGILFDKKEVIKIAPRLMNLSKLNGFEGLIELFKILHDLSKTSGQRILSHEKLASDEFGNSDQTREFYFYIQENYHKKISLKELADQLNMSAVSLNRFVKKTTHTTFVNYLNKVRIEEAGKMLILEDFPISEIAYRCGFNNMSNFNRVFKKLKLSTPLHYRKLNRSDQRIH</sequence>
<dbReference type="PANTHER" id="PTHR43280">
    <property type="entry name" value="ARAC-FAMILY TRANSCRIPTIONAL REGULATOR"/>
    <property type="match status" value="1"/>
</dbReference>
<evidence type="ECO:0000256" key="2">
    <source>
        <dbReference type="ARBA" id="ARBA00023125"/>
    </source>
</evidence>
<evidence type="ECO:0000256" key="1">
    <source>
        <dbReference type="ARBA" id="ARBA00023015"/>
    </source>
</evidence>
<dbReference type="PROSITE" id="PS01124">
    <property type="entry name" value="HTH_ARAC_FAMILY_2"/>
    <property type="match status" value="1"/>
</dbReference>
<dbReference type="SUPFAM" id="SSF51215">
    <property type="entry name" value="Regulatory protein AraC"/>
    <property type="match status" value="1"/>
</dbReference>
<keyword evidence="2 5" id="KW-0238">DNA-binding</keyword>
<dbReference type="SMART" id="SM00342">
    <property type="entry name" value="HTH_ARAC"/>
    <property type="match status" value="1"/>
</dbReference>
<feature type="domain" description="HTH araC/xylS-type" evidence="4">
    <location>
        <begin position="185"/>
        <end position="283"/>
    </location>
</feature>
<dbReference type="GO" id="GO:0043565">
    <property type="term" value="F:sequence-specific DNA binding"/>
    <property type="evidence" value="ECO:0007669"/>
    <property type="project" value="InterPro"/>
</dbReference>
<reference evidence="5 6" key="1">
    <citation type="submission" date="2016-10" db="EMBL/GenBank/DDBJ databases">
        <authorList>
            <person name="de Groot N.N."/>
        </authorList>
    </citation>
    <scope>NUCLEOTIDE SEQUENCE [LARGE SCALE GENOMIC DNA]</scope>
    <source>
        <strain evidence="5 6">DSM 21019</strain>
    </source>
</reference>
<dbReference type="Gene3D" id="1.10.10.60">
    <property type="entry name" value="Homeodomain-like"/>
    <property type="match status" value="2"/>
</dbReference>
<dbReference type="PANTHER" id="PTHR43280:SF27">
    <property type="entry name" value="TRANSCRIPTIONAL REGULATOR MTLR"/>
    <property type="match status" value="1"/>
</dbReference>
<dbReference type="Proteomes" id="UP000199534">
    <property type="component" value="Unassembled WGS sequence"/>
</dbReference>
<dbReference type="Pfam" id="PF12833">
    <property type="entry name" value="HTH_18"/>
    <property type="match status" value="1"/>
</dbReference>
<dbReference type="SUPFAM" id="SSF46689">
    <property type="entry name" value="Homeodomain-like"/>
    <property type="match status" value="2"/>
</dbReference>
<keyword evidence="1" id="KW-0805">Transcription regulation</keyword>
<dbReference type="InterPro" id="IPR009057">
    <property type="entry name" value="Homeodomain-like_sf"/>
</dbReference>
<dbReference type="InterPro" id="IPR037923">
    <property type="entry name" value="HTH-like"/>
</dbReference>
<accession>A0A1I6FQX0</accession>